<sequence length="174" mass="20471">MGKRNFQGKYKMGPKLSRHAEAEFGPGKTDIIICPEGNEVYYHKSWHHNLRRYPHLKETKPINFKLCPFHQMKKNRQWEGEIRISDVPEKYRERVLQTAENVSREAYRRDPMDRILNIKTTKEEIIIYTSENQLAQKIARKITASFKNNFLRPKISRAKGSDAVLIVIEFGGKL</sequence>
<dbReference type="AlphaFoldDB" id="A0A1G2EYB5"/>
<reference evidence="1 2" key="1">
    <citation type="journal article" date="2016" name="Nat. Commun.">
        <title>Thousands of microbial genomes shed light on interconnected biogeochemical processes in an aquifer system.</title>
        <authorList>
            <person name="Anantharaman K."/>
            <person name="Brown C.T."/>
            <person name="Hug L.A."/>
            <person name="Sharon I."/>
            <person name="Castelle C.J."/>
            <person name="Probst A.J."/>
            <person name="Thomas B.C."/>
            <person name="Singh A."/>
            <person name="Wilkins M.J."/>
            <person name="Karaoz U."/>
            <person name="Brodie E.L."/>
            <person name="Williams K.H."/>
            <person name="Hubbard S.S."/>
            <person name="Banfield J.F."/>
        </authorList>
    </citation>
    <scope>NUCLEOTIDE SEQUENCE [LARGE SCALE GENOMIC DNA]</scope>
</reference>
<proteinExistence type="predicted"/>
<dbReference type="Proteomes" id="UP000178428">
    <property type="component" value="Unassembled WGS sequence"/>
</dbReference>
<dbReference type="EMBL" id="MHMR01000015">
    <property type="protein sequence ID" value="OGZ30785.1"/>
    <property type="molecule type" value="Genomic_DNA"/>
</dbReference>
<comment type="caution">
    <text evidence="1">The sequence shown here is derived from an EMBL/GenBank/DDBJ whole genome shotgun (WGS) entry which is preliminary data.</text>
</comment>
<organism evidence="1 2">
    <name type="scientific">Candidatus Niyogibacteria bacterium RIFCSPLOWO2_02_FULL_45_13</name>
    <dbReference type="NCBI Taxonomy" id="1801725"/>
    <lineage>
        <taxon>Bacteria</taxon>
        <taxon>Candidatus Niyogiibacteriota</taxon>
    </lineage>
</organism>
<dbReference type="STRING" id="1801725.A3J00_04060"/>
<accession>A0A1G2EYB5</accession>
<evidence type="ECO:0000313" key="1">
    <source>
        <dbReference type="EMBL" id="OGZ30785.1"/>
    </source>
</evidence>
<gene>
    <name evidence="1" type="ORF">A3J00_04060</name>
</gene>
<protein>
    <submittedName>
        <fullName evidence="1">Uncharacterized protein</fullName>
    </submittedName>
</protein>
<evidence type="ECO:0000313" key="2">
    <source>
        <dbReference type="Proteomes" id="UP000178428"/>
    </source>
</evidence>
<name>A0A1G2EYB5_9BACT</name>